<feature type="transmembrane region" description="Helical" evidence="7">
    <location>
        <begin position="137"/>
        <end position="158"/>
    </location>
</feature>
<keyword evidence="2" id="KW-0813">Transport</keyword>
<feature type="transmembrane region" description="Helical" evidence="7">
    <location>
        <begin position="405"/>
        <end position="426"/>
    </location>
</feature>
<feature type="transmembrane region" description="Helical" evidence="7">
    <location>
        <begin position="519"/>
        <end position="541"/>
    </location>
</feature>
<feature type="transmembrane region" description="Helical" evidence="7">
    <location>
        <begin position="273"/>
        <end position="297"/>
    </location>
</feature>
<evidence type="ECO:0000256" key="3">
    <source>
        <dbReference type="ARBA" id="ARBA00022692"/>
    </source>
</evidence>
<evidence type="ECO:0000256" key="2">
    <source>
        <dbReference type="ARBA" id="ARBA00022448"/>
    </source>
</evidence>
<dbReference type="EMBL" id="CP000572">
    <property type="protein sequence ID" value="ABN91788.1"/>
    <property type="molecule type" value="Genomic_DNA"/>
</dbReference>
<feature type="transmembrane region" description="Helical" evidence="7">
    <location>
        <begin position="359"/>
        <end position="380"/>
    </location>
</feature>
<dbReference type="Gene3D" id="1.20.1740.10">
    <property type="entry name" value="Amino acid/polyamine transporter I"/>
    <property type="match status" value="1"/>
</dbReference>
<dbReference type="Proteomes" id="UP000006738">
    <property type="component" value="Chromosome I"/>
</dbReference>
<evidence type="ECO:0000313" key="9">
    <source>
        <dbReference type="EMBL" id="ABN91788.1"/>
    </source>
</evidence>
<feature type="region of interest" description="Disordered" evidence="6">
    <location>
        <begin position="45"/>
        <end position="84"/>
    </location>
</feature>
<feature type="transmembrane region" description="Helical" evidence="7">
    <location>
        <begin position="238"/>
        <end position="261"/>
    </location>
</feature>
<dbReference type="GO" id="GO:0015185">
    <property type="term" value="F:gamma-aminobutyric acid transmembrane transporter activity"/>
    <property type="evidence" value="ECO:0007669"/>
    <property type="project" value="InterPro"/>
</dbReference>
<organism evidence="9 10">
    <name type="scientific">Burkholderia pseudomallei (strain 1106a)</name>
    <dbReference type="NCBI Taxonomy" id="357348"/>
    <lineage>
        <taxon>Bacteria</taxon>
        <taxon>Pseudomonadati</taxon>
        <taxon>Pseudomonadota</taxon>
        <taxon>Betaproteobacteria</taxon>
        <taxon>Burkholderiales</taxon>
        <taxon>Burkholderiaceae</taxon>
        <taxon>Burkholderia</taxon>
        <taxon>pseudomallei group</taxon>
    </lineage>
</organism>
<comment type="subcellular location">
    <subcellularLocation>
        <location evidence="1">Membrane</location>
        <topology evidence="1">Multi-pass membrane protein</topology>
    </subcellularLocation>
</comment>
<accession>A3NZR0</accession>
<dbReference type="PANTHER" id="PTHR43495">
    <property type="entry name" value="GABA PERMEASE"/>
    <property type="match status" value="1"/>
</dbReference>
<keyword evidence="3 7" id="KW-0812">Transmembrane</keyword>
<feature type="transmembrane region" description="Helical" evidence="7">
    <location>
        <begin position="317"/>
        <end position="338"/>
    </location>
</feature>
<dbReference type="PROSITE" id="PS00218">
    <property type="entry name" value="AMINO_ACID_PERMEASE_1"/>
    <property type="match status" value="1"/>
</dbReference>
<dbReference type="HOGENOM" id="CLU_007946_9_2_4"/>
<dbReference type="NCBIfam" id="TIGR01773">
    <property type="entry name" value="GABAperm"/>
    <property type="match status" value="1"/>
</dbReference>
<keyword evidence="4 7" id="KW-1133">Transmembrane helix</keyword>
<dbReference type="AlphaFoldDB" id="A3NZR0"/>
<feature type="transmembrane region" description="Helical" evidence="7">
    <location>
        <begin position="478"/>
        <end position="498"/>
    </location>
</feature>
<dbReference type="InterPro" id="IPR011265">
    <property type="entry name" value="GABA_permease"/>
</dbReference>
<dbReference type="FunFam" id="1.20.1740.10:FF:000001">
    <property type="entry name" value="Amino acid permease"/>
    <property type="match status" value="1"/>
</dbReference>
<feature type="transmembrane region" description="Helical" evidence="7">
    <location>
        <begin position="547"/>
        <end position="565"/>
    </location>
</feature>
<evidence type="ECO:0000256" key="5">
    <source>
        <dbReference type="ARBA" id="ARBA00023136"/>
    </source>
</evidence>
<evidence type="ECO:0000256" key="6">
    <source>
        <dbReference type="SAM" id="MobiDB-lite"/>
    </source>
</evidence>
<dbReference type="KEGG" id="bpl:BURPS1106A_3600"/>
<sequence length="587" mass="62590">MAVSSESRGRRAFVDSPSGSIGIRELVLSREPFDAYTASLRRRPITMPTTGAPRCAAAMRGASRTQPRRPAWRTCPGGRRHDVRSARGAHCAAHGSITTKPPRRLHAMPGHTGTVFLEGDMEGSQTGLGTGLKQRHVTMLSIAGVIGAGLFVGSGHAIAEAGPAALIAYAIAGLLVVLVMRMLGEMAVAQPDSGSFSTYADRAIGHWAGFTIGWLYWWFWVLVIPIEATAAATILNAWFPGVATWIFALGITSVLTVTNLFSVKNYGEFEFWFALIKVVAIVVFLAIGGAAIVGLLPGSNVSGAARLVNAGGFMPNGVGAVLAAMLTTMFSFLGTEIVTIAAAESEHPERQIVRATNSVIWRISLFYLGSIFVVAALVPWNDALLPAHGSYQRAMELIGVPHAKGIIDVIVLVSVASCLNSALYTASRMIFSLSTRGDAPAFLRRTDASGTPRAAVLASTAFGFLTVIANYVMPEQVFGFLLATSGAIALLVYLVIAISQLRMRSTLDATGERLPLRMWCFPWLTWAVIVFICGVLVVMLLREDHRMEVGATAVLALAVVVASRMNRRARGGDEPTPAASRVSANLR</sequence>
<evidence type="ECO:0000256" key="1">
    <source>
        <dbReference type="ARBA" id="ARBA00004141"/>
    </source>
</evidence>
<protein>
    <submittedName>
        <fullName evidence="9">GABA permease</fullName>
    </submittedName>
</protein>
<name>A3NZR0_BURP0</name>
<dbReference type="PANTHER" id="PTHR43495:SF5">
    <property type="entry name" value="GAMMA-AMINOBUTYRIC ACID PERMEASE"/>
    <property type="match status" value="1"/>
</dbReference>
<dbReference type="Pfam" id="PF00324">
    <property type="entry name" value="AA_permease"/>
    <property type="match status" value="1"/>
</dbReference>
<feature type="transmembrane region" description="Helical" evidence="7">
    <location>
        <begin position="204"/>
        <end position="226"/>
    </location>
</feature>
<feature type="transmembrane region" description="Helical" evidence="7">
    <location>
        <begin position="454"/>
        <end position="472"/>
    </location>
</feature>
<evidence type="ECO:0000256" key="7">
    <source>
        <dbReference type="SAM" id="Phobius"/>
    </source>
</evidence>
<dbReference type="InterPro" id="IPR004840">
    <property type="entry name" value="Amino_acid_permease_CS"/>
</dbReference>
<gene>
    <name evidence="9" type="primary">gabP</name>
    <name evidence="9" type="ordered locus">BURPS1106A_3600</name>
</gene>
<dbReference type="InterPro" id="IPR004841">
    <property type="entry name" value="AA-permease/SLC12A_dom"/>
</dbReference>
<dbReference type="GO" id="GO:0016020">
    <property type="term" value="C:membrane"/>
    <property type="evidence" value="ECO:0007669"/>
    <property type="project" value="UniProtKB-SubCell"/>
</dbReference>
<evidence type="ECO:0000256" key="4">
    <source>
        <dbReference type="ARBA" id="ARBA00022989"/>
    </source>
</evidence>
<feature type="transmembrane region" description="Helical" evidence="7">
    <location>
        <begin position="164"/>
        <end position="183"/>
    </location>
</feature>
<feature type="domain" description="Amino acid permease/ SLC12A" evidence="8">
    <location>
        <begin position="136"/>
        <end position="546"/>
    </location>
</feature>
<evidence type="ECO:0000313" key="10">
    <source>
        <dbReference type="Proteomes" id="UP000006738"/>
    </source>
</evidence>
<evidence type="ECO:0000259" key="8">
    <source>
        <dbReference type="Pfam" id="PF00324"/>
    </source>
</evidence>
<keyword evidence="5 7" id="KW-0472">Membrane</keyword>
<proteinExistence type="predicted"/>
<reference evidence="9 10" key="1">
    <citation type="submission" date="2007-02" db="EMBL/GenBank/DDBJ databases">
        <authorList>
            <person name="DeShazer D."/>
            <person name="Woods D.E."/>
            <person name="Nierman W.C."/>
        </authorList>
    </citation>
    <scope>NUCLEOTIDE SEQUENCE [LARGE SCALE GENOMIC DNA]</scope>
    <source>
        <strain evidence="9 10">1106a</strain>
    </source>
</reference>